<feature type="compositionally biased region" description="Polar residues" evidence="1">
    <location>
        <begin position="69"/>
        <end position="85"/>
    </location>
</feature>
<sequence>MSERNLWRECEFWLLQPTALRAILRKWKEHCTVYQAKRMRLNSVTNVFTPENMPFSDPGVDTPPLDPYSRSNSGFLSSKPRNIQC</sequence>
<gene>
    <name evidence="2" type="ORF">EVAR_16497_1</name>
</gene>
<proteinExistence type="predicted"/>
<reference evidence="2 3" key="1">
    <citation type="journal article" date="2019" name="Commun. Biol.">
        <title>The bagworm genome reveals a unique fibroin gene that provides high tensile strength.</title>
        <authorList>
            <person name="Kono N."/>
            <person name="Nakamura H."/>
            <person name="Ohtoshi R."/>
            <person name="Tomita M."/>
            <person name="Numata K."/>
            <person name="Arakawa K."/>
        </authorList>
    </citation>
    <scope>NUCLEOTIDE SEQUENCE [LARGE SCALE GENOMIC DNA]</scope>
</reference>
<keyword evidence="3" id="KW-1185">Reference proteome</keyword>
<dbReference type="AlphaFoldDB" id="A0A4C1UKG2"/>
<dbReference type="Proteomes" id="UP000299102">
    <property type="component" value="Unassembled WGS sequence"/>
</dbReference>
<accession>A0A4C1UKG2</accession>
<protein>
    <submittedName>
        <fullName evidence="2">Uncharacterized protein</fullName>
    </submittedName>
</protein>
<name>A0A4C1UKG2_EUMVA</name>
<organism evidence="2 3">
    <name type="scientific">Eumeta variegata</name>
    <name type="common">Bagworm moth</name>
    <name type="synonym">Eumeta japonica</name>
    <dbReference type="NCBI Taxonomy" id="151549"/>
    <lineage>
        <taxon>Eukaryota</taxon>
        <taxon>Metazoa</taxon>
        <taxon>Ecdysozoa</taxon>
        <taxon>Arthropoda</taxon>
        <taxon>Hexapoda</taxon>
        <taxon>Insecta</taxon>
        <taxon>Pterygota</taxon>
        <taxon>Neoptera</taxon>
        <taxon>Endopterygota</taxon>
        <taxon>Lepidoptera</taxon>
        <taxon>Glossata</taxon>
        <taxon>Ditrysia</taxon>
        <taxon>Tineoidea</taxon>
        <taxon>Psychidae</taxon>
        <taxon>Oiketicinae</taxon>
        <taxon>Eumeta</taxon>
    </lineage>
</organism>
<evidence type="ECO:0000313" key="2">
    <source>
        <dbReference type="EMBL" id="GBP26915.1"/>
    </source>
</evidence>
<evidence type="ECO:0000256" key="1">
    <source>
        <dbReference type="SAM" id="MobiDB-lite"/>
    </source>
</evidence>
<comment type="caution">
    <text evidence="2">The sequence shown here is derived from an EMBL/GenBank/DDBJ whole genome shotgun (WGS) entry which is preliminary data.</text>
</comment>
<dbReference type="OrthoDB" id="6375801at2759"/>
<dbReference type="EMBL" id="BGZK01000186">
    <property type="protein sequence ID" value="GBP26915.1"/>
    <property type="molecule type" value="Genomic_DNA"/>
</dbReference>
<feature type="region of interest" description="Disordered" evidence="1">
    <location>
        <begin position="53"/>
        <end position="85"/>
    </location>
</feature>
<evidence type="ECO:0000313" key="3">
    <source>
        <dbReference type="Proteomes" id="UP000299102"/>
    </source>
</evidence>